<dbReference type="InterPro" id="IPR001525">
    <property type="entry name" value="C5_MeTfrase"/>
</dbReference>
<dbReference type="Gene3D" id="3.40.50.150">
    <property type="entry name" value="Vaccinia Virus protein VP39"/>
    <property type="match status" value="1"/>
</dbReference>
<dbReference type="KEGG" id="ssam:E3D00_07535"/>
<keyword evidence="4" id="KW-0949">S-adenosyl-L-methionine</keyword>
<evidence type="ECO:0000256" key="4">
    <source>
        <dbReference type="ARBA" id="ARBA00022691"/>
    </source>
</evidence>
<dbReference type="PANTHER" id="PTHR46098">
    <property type="entry name" value="TRNA (CYTOSINE(38)-C(5))-METHYLTRANSFERASE"/>
    <property type="match status" value="1"/>
</dbReference>
<dbReference type="GO" id="GO:0009307">
    <property type="term" value="P:DNA restriction-modification system"/>
    <property type="evidence" value="ECO:0007669"/>
    <property type="project" value="UniProtKB-KW"/>
</dbReference>
<evidence type="ECO:0000256" key="3">
    <source>
        <dbReference type="ARBA" id="ARBA00022679"/>
    </source>
</evidence>
<organism evidence="7 8">
    <name type="scientific">Swingsia samuiensis</name>
    <dbReference type="NCBI Taxonomy" id="1293412"/>
    <lineage>
        <taxon>Bacteria</taxon>
        <taxon>Pseudomonadati</taxon>
        <taxon>Pseudomonadota</taxon>
        <taxon>Alphaproteobacteria</taxon>
        <taxon>Acetobacterales</taxon>
        <taxon>Acetobacteraceae</taxon>
        <taxon>Swingsia</taxon>
    </lineage>
</organism>
<dbReference type="GO" id="GO:0003886">
    <property type="term" value="F:DNA (cytosine-5-)-methyltransferase activity"/>
    <property type="evidence" value="ECO:0007669"/>
    <property type="project" value="UniProtKB-EC"/>
</dbReference>
<dbReference type="OrthoDB" id="9813719at2"/>
<dbReference type="Proteomes" id="UP000316313">
    <property type="component" value="Chromosome"/>
</dbReference>
<keyword evidence="5" id="KW-0680">Restriction system</keyword>
<comment type="catalytic activity">
    <reaction evidence="6">
        <text>a 2'-deoxycytidine in DNA + S-adenosyl-L-methionine = a 5-methyl-2'-deoxycytidine in DNA + S-adenosyl-L-homocysteine + H(+)</text>
        <dbReference type="Rhea" id="RHEA:13681"/>
        <dbReference type="Rhea" id="RHEA-COMP:11369"/>
        <dbReference type="Rhea" id="RHEA-COMP:11370"/>
        <dbReference type="ChEBI" id="CHEBI:15378"/>
        <dbReference type="ChEBI" id="CHEBI:57856"/>
        <dbReference type="ChEBI" id="CHEBI:59789"/>
        <dbReference type="ChEBI" id="CHEBI:85452"/>
        <dbReference type="ChEBI" id="CHEBI:85454"/>
        <dbReference type="EC" id="2.1.1.37"/>
    </reaction>
</comment>
<dbReference type="AlphaFoldDB" id="A0A4Y6UM07"/>
<proteinExistence type="predicted"/>
<evidence type="ECO:0000256" key="1">
    <source>
        <dbReference type="ARBA" id="ARBA00011975"/>
    </source>
</evidence>
<dbReference type="InterPro" id="IPR050750">
    <property type="entry name" value="C5-MTase"/>
</dbReference>
<accession>A0A4Y6UM07</accession>
<gene>
    <name evidence="7" type="ORF">E3D00_07535</name>
</gene>
<sequence>MRVYYNEWDKPTAAWLSELGKRHHLPTGHIDTRSIRDVRPDDLRGYEQCHFFAGIGGWPCALKLAGYSELACWTGSPPCQPFSVAGRQKGQSDERHLAPIWLDLIKEHCPPIIFGEQVEAAIKHGWIDDLFNALESFGYACGAAVLPACSVGAPHLRKRLFFGAVRLADTNDDRCQSRRKIQHICTKQNFKYGDSISGVADPSSARWRQTGCNPQSNRKANGIGERNWGSDGCENDLFGRVEQSSRRSQDNTFWTNPDWIGCRDGKFRAVEPSTQPLADGIPARVGRLRGYGNAIVPQVAAIFIETFIASITESGELT</sequence>
<keyword evidence="2 7" id="KW-0489">Methyltransferase</keyword>
<evidence type="ECO:0000313" key="7">
    <source>
        <dbReference type="EMBL" id="QDH17431.1"/>
    </source>
</evidence>
<evidence type="ECO:0000313" key="8">
    <source>
        <dbReference type="Proteomes" id="UP000316313"/>
    </source>
</evidence>
<protein>
    <recommendedName>
        <fullName evidence="1">DNA (cytosine-5-)-methyltransferase</fullName>
        <ecNumber evidence="1">2.1.1.37</ecNumber>
    </recommendedName>
</protein>
<reference evidence="7 8" key="1">
    <citation type="submission" date="2019-03" db="EMBL/GenBank/DDBJ databases">
        <title>The complete genome sequence of Swingsia samuiensis NBRC107927(T).</title>
        <authorList>
            <person name="Chua K.-O."/>
            <person name="Chan K.-G."/>
            <person name="See-Too W.-S."/>
        </authorList>
    </citation>
    <scope>NUCLEOTIDE SEQUENCE [LARGE SCALE GENOMIC DNA]</scope>
    <source>
        <strain evidence="7 8">AH83</strain>
    </source>
</reference>
<dbReference type="PANTHER" id="PTHR46098:SF1">
    <property type="entry name" value="TRNA (CYTOSINE(38)-C(5))-METHYLTRANSFERASE"/>
    <property type="match status" value="1"/>
</dbReference>
<dbReference type="REBASE" id="344650">
    <property type="entry name" value="M.SsaAH83ORF7535P"/>
</dbReference>
<dbReference type="RefSeq" id="WP_141461372.1">
    <property type="nucleotide sequence ID" value="NZ_CP038141.1"/>
</dbReference>
<dbReference type="GO" id="GO:0032259">
    <property type="term" value="P:methylation"/>
    <property type="evidence" value="ECO:0007669"/>
    <property type="project" value="UniProtKB-KW"/>
</dbReference>
<dbReference type="Pfam" id="PF00145">
    <property type="entry name" value="DNA_methylase"/>
    <property type="match status" value="1"/>
</dbReference>
<keyword evidence="8" id="KW-1185">Reference proteome</keyword>
<dbReference type="EC" id="2.1.1.37" evidence="1"/>
<name>A0A4Y6UM07_9PROT</name>
<dbReference type="SUPFAM" id="SSF53335">
    <property type="entry name" value="S-adenosyl-L-methionine-dependent methyltransferases"/>
    <property type="match status" value="1"/>
</dbReference>
<evidence type="ECO:0000256" key="6">
    <source>
        <dbReference type="ARBA" id="ARBA00047422"/>
    </source>
</evidence>
<dbReference type="EMBL" id="CP038141">
    <property type="protein sequence ID" value="QDH17431.1"/>
    <property type="molecule type" value="Genomic_DNA"/>
</dbReference>
<dbReference type="InterPro" id="IPR029063">
    <property type="entry name" value="SAM-dependent_MTases_sf"/>
</dbReference>
<keyword evidence="3 7" id="KW-0808">Transferase</keyword>
<evidence type="ECO:0000256" key="5">
    <source>
        <dbReference type="ARBA" id="ARBA00022747"/>
    </source>
</evidence>
<evidence type="ECO:0000256" key="2">
    <source>
        <dbReference type="ARBA" id="ARBA00022603"/>
    </source>
</evidence>